<dbReference type="SMART" id="SM00530">
    <property type="entry name" value="HTH_XRE"/>
    <property type="match status" value="1"/>
</dbReference>
<name>A0A8J3Z4W6_9ACTN</name>
<dbReference type="InterPro" id="IPR001387">
    <property type="entry name" value="Cro/C1-type_HTH"/>
</dbReference>
<evidence type="ECO:0000259" key="1">
    <source>
        <dbReference type="PROSITE" id="PS50943"/>
    </source>
</evidence>
<reference evidence="2" key="1">
    <citation type="submission" date="2021-01" db="EMBL/GenBank/DDBJ databases">
        <title>Whole genome shotgun sequence of Virgisporangium aurantiacum NBRC 16421.</title>
        <authorList>
            <person name="Komaki H."/>
            <person name="Tamura T."/>
        </authorList>
    </citation>
    <scope>NUCLEOTIDE SEQUENCE</scope>
    <source>
        <strain evidence="2">NBRC 16421</strain>
    </source>
</reference>
<sequence length="284" mass="32701">MVQRRRLRADLQEARLRLGLTQRQVAADLGWSISKLLRVENGKVGVSRTDLKALLQLYEVTDQVVIDEYVQMAEQGRKQRWNAYRDILNPSFFRYLEYESSACQIRQFQHVIPGLLQTEAFAREISIATAPNTPDAILDRQLEVRMARQVLLDDSISRQLHFVMDESALRRWSQSTHELRTIMYEQLFHLKQLAARPSITIQIVPFGVGPYRGMHDPFILLSFPEERDDDLLFRERGVDSVASQNNPEKIAGFASRFASLSALALSPNDTTELLDRIAFEQKDP</sequence>
<accession>A0A8J3Z4W6</accession>
<evidence type="ECO:0000313" key="3">
    <source>
        <dbReference type="Proteomes" id="UP000612585"/>
    </source>
</evidence>
<dbReference type="Pfam" id="PF13560">
    <property type="entry name" value="HTH_31"/>
    <property type="match status" value="1"/>
</dbReference>
<dbReference type="InterPro" id="IPR010982">
    <property type="entry name" value="Lambda_DNA-bd_dom_sf"/>
</dbReference>
<comment type="caution">
    <text evidence="2">The sequence shown here is derived from an EMBL/GenBank/DDBJ whole genome shotgun (WGS) entry which is preliminary data.</text>
</comment>
<dbReference type="SUPFAM" id="SSF47413">
    <property type="entry name" value="lambda repressor-like DNA-binding domains"/>
    <property type="match status" value="1"/>
</dbReference>
<dbReference type="Proteomes" id="UP000612585">
    <property type="component" value="Unassembled WGS sequence"/>
</dbReference>
<feature type="domain" description="HTH cro/C1-type" evidence="1">
    <location>
        <begin position="11"/>
        <end position="64"/>
    </location>
</feature>
<proteinExistence type="predicted"/>
<dbReference type="Pfam" id="PF19054">
    <property type="entry name" value="DUF5753"/>
    <property type="match status" value="1"/>
</dbReference>
<organism evidence="2 3">
    <name type="scientific">Virgisporangium aurantiacum</name>
    <dbReference type="NCBI Taxonomy" id="175570"/>
    <lineage>
        <taxon>Bacteria</taxon>
        <taxon>Bacillati</taxon>
        <taxon>Actinomycetota</taxon>
        <taxon>Actinomycetes</taxon>
        <taxon>Micromonosporales</taxon>
        <taxon>Micromonosporaceae</taxon>
        <taxon>Virgisporangium</taxon>
    </lineage>
</organism>
<dbReference type="GO" id="GO:0003677">
    <property type="term" value="F:DNA binding"/>
    <property type="evidence" value="ECO:0007669"/>
    <property type="project" value="InterPro"/>
</dbReference>
<keyword evidence="3" id="KW-1185">Reference proteome</keyword>
<dbReference type="EMBL" id="BOPG01000024">
    <property type="protein sequence ID" value="GIJ56373.1"/>
    <property type="molecule type" value="Genomic_DNA"/>
</dbReference>
<dbReference type="PROSITE" id="PS50943">
    <property type="entry name" value="HTH_CROC1"/>
    <property type="match status" value="1"/>
</dbReference>
<protein>
    <submittedName>
        <fullName evidence="2">Transcriptional regulator</fullName>
    </submittedName>
</protein>
<dbReference type="InterPro" id="IPR043917">
    <property type="entry name" value="DUF5753"/>
</dbReference>
<dbReference type="CDD" id="cd00093">
    <property type="entry name" value="HTH_XRE"/>
    <property type="match status" value="1"/>
</dbReference>
<evidence type="ECO:0000313" key="2">
    <source>
        <dbReference type="EMBL" id="GIJ56373.1"/>
    </source>
</evidence>
<dbReference type="AlphaFoldDB" id="A0A8J3Z4W6"/>
<dbReference type="Gene3D" id="1.10.260.40">
    <property type="entry name" value="lambda repressor-like DNA-binding domains"/>
    <property type="match status" value="1"/>
</dbReference>
<dbReference type="RefSeq" id="WP_203994632.1">
    <property type="nucleotide sequence ID" value="NZ_BOPG01000024.1"/>
</dbReference>
<gene>
    <name evidence="2" type="ORF">Vau01_038890</name>
</gene>